<dbReference type="Proteomes" id="UP001195483">
    <property type="component" value="Unassembled WGS sequence"/>
</dbReference>
<keyword evidence="3" id="KW-1185">Reference proteome</keyword>
<gene>
    <name evidence="2" type="ORF">CHS0354_039002</name>
</gene>
<dbReference type="AlphaFoldDB" id="A0AAE0WET6"/>
<comment type="caution">
    <text evidence="2">The sequence shown here is derived from an EMBL/GenBank/DDBJ whole genome shotgun (WGS) entry which is preliminary data.</text>
</comment>
<protein>
    <submittedName>
        <fullName evidence="2">Uncharacterized protein</fullName>
    </submittedName>
</protein>
<sequence>MENFFTVHLCIHVHSAIIRHNSRVYMDTKMNSEEVFHDVKRTQSGDYWTIDDEQIYDIRRRIKSEVFVEGCNTNPSDDYPYLQSEGCMETFNEGIKIAADGYINPAFSVHLNAELEIKNASINSQNSSRAQDTKQDDHSKYNEDKSTAKESLLNH</sequence>
<reference evidence="2" key="1">
    <citation type="journal article" date="2021" name="Genome Biol. Evol.">
        <title>A High-Quality Reference Genome for a Parasitic Bivalve with Doubly Uniparental Inheritance (Bivalvia: Unionida).</title>
        <authorList>
            <person name="Smith C.H."/>
        </authorList>
    </citation>
    <scope>NUCLEOTIDE SEQUENCE</scope>
    <source>
        <strain evidence="2">CHS0354</strain>
    </source>
</reference>
<feature type="compositionally biased region" description="Basic and acidic residues" evidence="1">
    <location>
        <begin position="131"/>
        <end position="148"/>
    </location>
</feature>
<proteinExistence type="predicted"/>
<reference evidence="2" key="2">
    <citation type="journal article" date="2021" name="Genome Biol. Evol.">
        <title>Developing a high-quality reference genome for a parasitic bivalve with doubly uniparental inheritance (Bivalvia: Unionida).</title>
        <authorList>
            <person name="Smith C.H."/>
        </authorList>
    </citation>
    <scope>NUCLEOTIDE SEQUENCE</scope>
    <source>
        <strain evidence="2">CHS0354</strain>
        <tissue evidence="2">Mantle</tissue>
    </source>
</reference>
<organism evidence="2 3">
    <name type="scientific">Potamilus streckersoni</name>
    <dbReference type="NCBI Taxonomy" id="2493646"/>
    <lineage>
        <taxon>Eukaryota</taxon>
        <taxon>Metazoa</taxon>
        <taxon>Spiralia</taxon>
        <taxon>Lophotrochozoa</taxon>
        <taxon>Mollusca</taxon>
        <taxon>Bivalvia</taxon>
        <taxon>Autobranchia</taxon>
        <taxon>Heteroconchia</taxon>
        <taxon>Palaeoheterodonta</taxon>
        <taxon>Unionida</taxon>
        <taxon>Unionoidea</taxon>
        <taxon>Unionidae</taxon>
        <taxon>Ambleminae</taxon>
        <taxon>Lampsilini</taxon>
        <taxon>Potamilus</taxon>
    </lineage>
</organism>
<name>A0AAE0WET6_9BIVA</name>
<reference evidence="2" key="3">
    <citation type="submission" date="2023-05" db="EMBL/GenBank/DDBJ databases">
        <authorList>
            <person name="Smith C.H."/>
        </authorList>
    </citation>
    <scope>NUCLEOTIDE SEQUENCE</scope>
    <source>
        <strain evidence="2">CHS0354</strain>
        <tissue evidence="2">Mantle</tissue>
    </source>
</reference>
<evidence type="ECO:0000313" key="3">
    <source>
        <dbReference type="Proteomes" id="UP001195483"/>
    </source>
</evidence>
<evidence type="ECO:0000313" key="2">
    <source>
        <dbReference type="EMBL" id="KAK3610952.1"/>
    </source>
</evidence>
<accession>A0AAE0WET6</accession>
<evidence type="ECO:0000256" key="1">
    <source>
        <dbReference type="SAM" id="MobiDB-lite"/>
    </source>
</evidence>
<feature type="region of interest" description="Disordered" evidence="1">
    <location>
        <begin position="122"/>
        <end position="155"/>
    </location>
</feature>
<dbReference type="EMBL" id="JAEAOA010002271">
    <property type="protein sequence ID" value="KAK3610952.1"/>
    <property type="molecule type" value="Genomic_DNA"/>
</dbReference>